<name>A0AAP0JS81_9MAGN</name>
<sequence>MECNINYLPEDLIAHALSLTAPLDACKFAATSSIFRSAAESDTVWERFLPSDYRDVLQRSVSPVLFSSKKELYFQLSDTPILVDGRRKMFSLERSSGKKRFCISARELSITWADNPMYWTWKSMSQSRFEEVVELRMISWLEIHGKINTQLLSPNTTYGAYLIMNISNRAYGLDTEPSEVSVEVSGSDNMKSRGIAYLRRGGAKTSESWKQMWCWHRTEMMESIRRVLNGGDFGEEREVREREDGWMEIELGEFYVDGVVGREVKMSLVESKGVHLKGGLVIEGIEVRPKL</sequence>
<dbReference type="Proteomes" id="UP001419268">
    <property type="component" value="Unassembled WGS sequence"/>
</dbReference>
<feature type="domain" description="F-box" evidence="1">
    <location>
        <begin position="8"/>
        <end position="46"/>
    </location>
</feature>
<proteinExistence type="predicted"/>
<dbReference type="EMBL" id="JBBNAG010000004">
    <property type="protein sequence ID" value="KAK9139296.1"/>
    <property type="molecule type" value="Genomic_DNA"/>
</dbReference>
<evidence type="ECO:0000313" key="2">
    <source>
        <dbReference type="EMBL" id="KAK9139296.1"/>
    </source>
</evidence>
<reference evidence="2 3" key="1">
    <citation type="submission" date="2024-01" db="EMBL/GenBank/DDBJ databases">
        <title>Genome assemblies of Stephania.</title>
        <authorList>
            <person name="Yang L."/>
        </authorList>
    </citation>
    <scope>NUCLEOTIDE SEQUENCE [LARGE SCALE GENOMIC DNA]</scope>
    <source>
        <strain evidence="2">JXDWG</strain>
        <tissue evidence="2">Leaf</tissue>
    </source>
</reference>
<dbReference type="PANTHER" id="PTHR32278:SF11">
    <property type="entry name" value="F-BOX DOMAIN-CONTAINING PROTEIN"/>
    <property type="match status" value="1"/>
</dbReference>
<dbReference type="InterPro" id="IPR001810">
    <property type="entry name" value="F-box_dom"/>
</dbReference>
<dbReference type="AlphaFoldDB" id="A0AAP0JS81"/>
<dbReference type="InterPro" id="IPR025886">
    <property type="entry name" value="PP2-like"/>
</dbReference>
<keyword evidence="3" id="KW-1185">Reference proteome</keyword>
<dbReference type="CDD" id="cd22162">
    <property type="entry name" value="F-box_AtSKIP3-like"/>
    <property type="match status" value="1"/>
</dbReference>
<dbReference type="SUPFAM" id="SSF81383">
    <property type="entry name" value="F-box domain"/>
    <property type="match status" value="1"/>
</dbReference>
<dbReference type="Pfam" id="PF00646">
    <property type="entry name" value="F-box"/>
    <property type="match status" value="1"/>
</dbReference>
<accession>A0AAP0JS81</accession>
<comment type="caution">
    <text evidence="2">The sequence shown here is derived from an EMBL/GenBank/DDBJ whole genome shotgun (WGS) entry which is preliminary data.</text>
</comment>
<dbReference type="Pfam" id="PF14299">
    <property type="entry name" value="PP2"/>
    <property type="match status" value="1"/>
</dbReference>
<dbReference type="PANTHER" id="PTHR32278">
    <property type="entry name" value="F-BOX DOMAIN-CONTAINING PROTEIN"/>
    <property type="match status" value="1"/>
</dbReference>
<protein>
    <recommendedName>
        <fullName evidence="1">F-box domain-containing protein</fullName>
    </recommendedName>
</protein>
<evidence type="ECO:0000259" key="1">
    <source>
        <dbReference type="Pfam" id="PF00646"/>
    </source>
</evidence>
<dbReference type="InterPro" id="IPR036047">
    <property type="entry name" value="F-box-like_dom_sf"/>
</dbReference>
<gene>
    <name evidence="2" type="ORF">Scep_008977</name>
</gene>
<organism evidence="2 3">
    <name type="scientific">Stephania cephalantha</name>
    <dbReference type="NCBI Taxonomy" id="152367"/>
    <lineage>
        <taxon>Eukaryota</taxon>
        <taxon>Viridiplantae</taxon>
        <taxon>Streptophyta</taxon>
        <taxon>Embryophyta</taxon>
        <taxon>Tracheophyta</taxon>
        <taxon>Spermatophyta</taxon>
        <taxon>Magnoliopsida</taxon>
        <taxon>Ranunculales</taxon>
        <taxon>Menispermaceae</taxon>
        <taxon>Menispermoideae</taxon>
        <taxon>Cissampelideae</taxon>
        <taxon>Stephania</taxon>
    </lineage>
</organism>
<evidence type="ECO:0000313" key="3">
    <source>
        <dbReference type="Proteomes" id="UP001419268"/>
    </source>
</evidence>